<reference evidence="4 5" key="1">
    <citation type="submission" date="2024-03" db="EMBL/GenBank/DDBJ databases">
        <title>Pseudoalteromonas qingdaonensis sp. nov., isolated from the intestines of marine benthic organisms.</title>
        <authorList>
            <person name="Lin X."/>
            <person name="Fang S."/>
            <person name="Hu X."/>
        </authorList>
    </citation>
    <scope>NUCLEOTIDE SEQUENCE [LARGE SCALE GENOMIC DNA]</scope>
    <source>
        <strain evidence="4 5">YIC-827</strain>
    </source>
</reference>
<dbReference type="Proteomes" id="UP001447008">
    <property type="component" value="Unassembled WGS sequence"/>
</dbReference>
<evidence type="ECO:0000256" key="1">
    <source>
        <dbReference type="ARBA" id="ARBA00022801"/>
    </source>
</evidence>
<name>A0ABU9MX14_9GAMM</name>
<gene>
    <name evidence="4" type="ORF">WCN91_05320</name>
</gene>
<dbReference type="RefSeq" id="WP_342676997.1">
    <property type="nucleotide sequence ID" value="NZ_JBCGCU010000004.1"/>
</dbReference>
<dbReference type="InterPro" id="IPR029058">
    <property type="entry name" value="AB_hydrolase_fold"/>
</dbReference>
<dbReference type="EMBL" id="JBCGCU010000004">
    <property type="protein sequence ID" value="MEM0514849.1"/>
    <property type="molecule type" value="Genomic_DNA"/>
</dbReference>
<dbReference type="PANTHER" id="PTHR42776">
    <property type="entry name" value="SERINE PEPTIDASE S9 FAMILY MEMBER"/>
    <property type="match status" value="1"/>
</dbReference>
<keyword evidence="1" id="KW-0378">Hydrolase</keyword>
<sequence>MKPFKLINSLVLGFVFISAGVSANTASKANEGLDIVESFSILPAIQTIQVSPDGKKLVIQRARSKDGDYIIEVHELAKLGQEPVRLGADKMRVSSVSWLNNKKLGVNFRQLVENKGKKYWTSKFAIINANGKGNWLVPFKKQGNVNFNLIDILPEQENEVLVEIDINDNWIPDVVQLNIESGREKLVLRGNDKINNGFIADNDGEIRVASGWNHAEQGVDVFARLKGSSDWQKIHTVTGKERETFEIAGVSSEEPNKLYVIANNGEDKTGAYLFDLEKRTLSDRLFSLETLDTDGIIFDRGGMLRGFRYSAKYPEYYITEPQYQGIYEGVKQAFPDSYLAFVSTSDDYNNIVFLTQSGRDPGTYYLLKDKKNIVKLGERMPFIDKDKLADSKYISYQARDGRKIHAYLTQPQGKGPFPSIVLPHGGPWGRDTITFDEWTQLLVAHGYAVIQPNFRGSTGYGLEHWKAGDANWGLKMQDDLDDAALFMIDKGITSKDKVAMFGWSYGGYAAFVASMRDNNLYQCTVAGAGVSGLSRINATLNESAILSKLQRPTIKGISPVEQVEKVNVPILVVHGDIDVRVPIEHSQAFVDELKKHKKEHKYVVLEGADHFLNTLFYDHKQKFYSELIDWLDNTCGLK</sequence>
<keyword evidence="5" id="KW-1185">Reference proteome</keyword>
<feature type="signal peptide" evidence="2">
    <location>
        <begin position="1"/>
        <end position="23"/>
    </location>
</feature>
<evidence type="ECO:0000313" key="4">
    <source>
        <dbReference type="EMBL" id="MEM0514849.1"/>
    </source>
</evidence>
<dbReference type="InterPro" id="IPR001375">
    <property type="entry name" value="Peptidase_S9_cat"/>
</dbReference>
<proteinExistence type="predicted"/>
<dbReference type="PANTHER" id="PTHR42776:SF27">
    <property type="entry name" value="DIPEPTIDYL PEPTIDASE FAMILY MEMBER 6"/>
    <property type="match status" value="1"/>
</dbReference>
<organism evidence="4 5">
    <name type="scientific">Pseudoalteromonas qingdaonensis</name>
    <dbReference type="NCBI Taxonomy" id="3131913"/>
    <lineage>
        <taxon>Bacteria</taxon>
        <taxon>Pseudomonadati</taxon>
        <taxon>Pseudomonadota</taxon>
        <taxon>Gammaproteobacteria</taxon>
        <taxon>Alteromonadales</taxon>
        <taxon>Pseudoalteromonadaceae</taxon>
        <taxon>Pseudoalteromonas</taxon>
    </lineage>
</organism>
<comment type="caution">
    <text evidence="4">The sequence shown here is derived from an EMBL/GenBank/DDBJ whole genome shotgun (WGS) entry which is preliminary data.</text>
</comment>
<keyword evidence="2" id="KW-0732">Signal</keyword>
<dbReference type="Pfam" id="PF00326">
    <property type="entry name" value="Peptidase_S9"/>
    <property type="match status" value="1"/>
</dbReference>
<feature type="chain" id="PRO_5045531301" evidence="2">
    <location>
        <begin position="24"/>
        <end position="638"/>
    </location>
</feature>
<dbReference type="SUPFAM" id="SSF82171">
    <property type="entry name" value="DPP6 N-terminal domain-like"/>
    <property type="match status" value="1"/>
</dbReference>
<accession>A0ABU9MX14</accession>
<evidence type="ECO:0000259" key="3">
    <source>
        <dbReference type="Pfam" id="PF00326"/>
    </source>
</evidence>
<protein>
    <submittedName>
        <fullName evidence="4">Prolyl oligopeptidase family serine peptidase</fullName>
    </submittedName>
</protein>
<evidence type="ECO:0000313" key="5">
    <source>
        <dbReference type="Proteomes" id="UP001447008"/>
    </source>
</evidence>
<evidence type="ECO:0000256" key="2">
    <source>
        <dbReference type="SAM" id="SignalP"/>
    </source>
</evidence>
<dbReference type="SUPFAM" id="SSF53474">
    <property type="entry name" value="alpha/beta-Hydrolases"/>
    <property type="match status" value="1"/>
</dbReference>
<dbReference type="Gene3D" id="3.40.50.1820">
    <property type="entry name" value="alpha/beta hydrolase"/>
    <property type="match status" value="1"/>
</dbReference>
<feature type="domain" description="Peptidase S9 prolyl oligopeptidase catalytic" evidence="3">
    <location>
        <begin position="435"/>
        <end position="636"/>
    </location>
</feature>